<evidence type="ECO:0000313" key="1">
    <source>
        <dbReference type="EMBL" id="EGG08880.1"/>
    </source>
</evidence>
<dbReference type="VEuPathDB" id="FungiDB:MELLADRAFT_71365"/>
<dbReference type="OrthoDB" id="2503605at2759"/>
<dbReference type="InParanoid" id="F4RFS4"/>
<dbReference type="GeneID" id="18931802"/>
<dbReference type="Proteomes" id="UP000001072">
    <property type="component" value="Unassembled WGS sequence"/>
</dbReference>
<protein>
    <submittedName>
        <fullName evidence="1">Uncharacterized protein</fullName>
    </submittedName>
</protein>
<accession>F4RFS4</accession>
<dbReference type="KEGG" id="mlr:MELLADRAFT_71365"/>
<dbReference type="HOGENOM" id="CLU_163527_0_0_1"/>
<gene>
    <name evidence="1" type="ORF">MELLADRAFT_71365</name>
</gene>
<dbReference type="RefSeq" id="XP_007407854.1">
    <property type="nucleotide sequence ID" value="XM_007407792.1"/>
</dbReference>
<dbReference type="AlphaFoldDB" id="F4RFS4"/>
<name>F4RFS4_MELLP</name>
<dbReference type="STRING" id="747676.F4RFS4"/>
<proteinExistence type="predicted"/>
<evidence type="ECO:0000313" key="2">
    <source>
        <dbReference type="Proteomes" id="UP000001072"/>
    </source>
</evidence>
<reference evidence="2" key="1">
    <citation type="journal article" date="2011" name="Proc. Natl. Acad. Sci. U.S.A.">
        <title>Obligate biotrophy features unraveled by the genomic analysis of rust fungi.</title>
        <authorList>
            <person name="Duplessis S."/>
            <person name="Cuomo C.A."/>
            <person name="Lin Y.-C."/>
            <person name="Aerts A."/>
            <person name="Tisserant E."/>
            <person name="Veneault-Fourrey C."/>
            <person name="Joly D.L."/>
            <person name="Hacquard S."/>
            <person name="Amselem J."/>
            <person name="Cantarel B.L."/>
            <person name="Chiu R."/>
            <person name="Coutinho P.M."/>
            <person name="Feau N."/>
            <person name="Field M."/>
            <person name="Frey P."/>
            <person name="Gelhaye E."/>
            <person name="Goldberg J."/>
            <person name="Grabherr M.G."/>
            <person name="Kodira C.D."/>
            <person name="Kohler A."/>
            <person name="Kuees U."/>
            <person name="Lindquist E.A."/>
            <person name="Lucas S.M."/>
            <person name="Mago R."/>
            <person name="Mauceli E."/>
            <person name="Morin E."/>
            <person name="Murat C."/>
            <person name="Pangilinan J.L."/>
            <person name="Park R."/>
            <person name="Pearson M."/>
            <person name="Quesneville H."/>
            <person name="Rouhier N."/>
            <person name="Sakthikumar S."/>
            <person name="Salamov A.A."/>
            <person name="Schmutz J."/>
            <person name="Selles B."/>
            <person name="Shapiro H."/>
            <person name="Tanguay P."/>
            <person name="Tuskan G.A."/>
            <person name="Henrissat B."/>
            <person name="Van de Peer Y."/>
            <person name="Rouze P."/>
            <person name="Ellis J.G."/>
            <person name="Dodds P.N."/>
            <person name="Schein J.E."/>
            <person name="Zhong S."/>
            <person name="Hamelin R.C."/>
            <person name="Grigoriev I.V."/>
            <person name="Szabo L.J."/>
            <person name="Martin F."/>
        </authorList>
    </citation>
    <scope>NUCLEOTIDE SEQUENCE [LARGE SCALE GENOMIC DNA]</scope>
    <source>
        <strain evidence="2">98AG31 / pathotype 3-4-7</strain>
    </source>
</reference>
<dbReference type="EMBL" id="GL883099">
    <property type="protein sequence ID" value="EGG08880.1"/>
    <property type="molecule type" value="Genomic_DNA"/>
</dbReference>
<keyword evidence="2" id="KW-1185">Reference proteome</keyword>
<organism evidence="2">
    <name type="scientific">Melampsora larici-populina (strain 98AG31 / pathotype 3-4-7)</name>
    <name type="common">Poplar leaf rust fungus</name>
    <dbReference type="NCBI Taxonomy" id="747676"/>
    <lineage>
        <taxon>Eukaryota</taxon>
        <taxon>Fungi</taxon>
        <taxon>Dikarya</taxon>
        <taxon>Basidiomycota</taxon>
        <taxon>Pucciniomycotina</taxon>
        <taxon>Pucciniomycetes</taxon>
        <taxon>Pucciniales</taxon>
        <taxon>Melampsoraceae</taxon>
        <taxon>Melampsora</taxon>
    </lineage>
</organism>
<sequence>MKTEFRTDDEIERSVLPEQKLRYAWLRMEAIHFHKCPESNGRRSQWSAIDERLAILGSKPYRFQETFYNLVLQRDTILFDGTKTYDQLQKTSQFDLPTDAEVEAGMSDIMRNVAPASVLQGATLQ</sequence>